<dbReference type="InterPro" id="IPR007582">
    <property type="entry name" value="TFIID_NTD2"/>
</dbReference>
<dbReference type="Gene3D" id="1.25.40.500">
    <property type="entry name" value="TFIID subunit TAF5, NTD2 domain"/>
    <property type="match status" value="1"/>
</dbReference>
<dbReference type="AlphaFoldDB" id="A0A165DL70"/>
<keyword evidence="11" id="KW-1185">Reference proteome</keyword>
<keyword evidence="3" id="KW-0677">Repeat</keyword>
<organism evidence="10 11">
    <name type="scientific">Calocera cornea HHB12733</name>
    <dbReference type="NCBI Taxonomy" id="1353952"/>
    <lineage>
        <taxon>Eukaryota</taxon>
        <taxon>Fungi</taxon>
        <taxon>Dikarya</taxon>
        <taxon>Basidiomycota</taxon>
        <taxon>Agaricomycotina</taxon>
        <taxon>Dacrymycetes</taxon>
        <taxon>Dacrymycetales</taxon>
        <taxon>Dacrymycetaceae</taxon>
        <taxon>Calocera</taxon>
    </lineage>
</organism>
<evidence type="ECO:0000256" key="8">
    <source>
        <dbReference type="SAM" id="MobiDB-lite"/>
    </source>
</evidence>
<dbReference type="PROSITE" id="PS50294">
    <property type="entry name" value="WD_REPEATS_REGION"/>
    <property type="match status" value="5"/>
</dbReference>
<keyword evidence="6" id="KW-0539">Nucleus</keyword>
<feature type="compositionally biased region" description="Basic and acidic residues" evidence="8">
    <location>
        <begin position="330"/>
        <end position="340"/>
    </location>
</feature>
<keyword evidence="4" id="KW-0805">Transcription regulation</keyword>
<dbReference type="GO" id="GO:0005669">
    <property type="term" value="C:transcription factor TFIID complex"/>
    <property type="evidence" value="ECO:0007669"/>
    <property type="project" value="TreeGrafter"/>
</dbReference>
<evidence type="ECO:0000256" key="7">
    <source>
        <dbReference type="PROSITE-ProRule" id="PRU00221"/>
    </source>
</evidence>
<dbReference type="PROSITE" id="PS50082">
    <property type="entry name" value="WD_REPEATS_2"/>
    <property type="match status" value="5"/>
</dbReference>
<dbReference type="EMBL" id="KV424048">
    <property type="protein sequence ID" value="KZT53052.1"/>
    <property type="molecule type" value="Genomic_DNA"/>
</dbReference>
<gene>
    <name evidence="10" type="ORF">CALCODRAFT_475215</name>
</gene>
<dbReference type="STRING" id="1353952.A0A165DL70"/>
<sequence>MSATPNASSSPPESTSPAVAAPPVPVQQPTITPDQQHQFVLQYLRAKGFKNAEQALHTDYSLTQMVENNKPDVSTSAESLPGLKYIAGVDVQSALMLDPAARNDGFKELEAWVDGSLDIYRIEFSPLLFPVFVHFYLDLVQLGLKEAAVRFYEAYSPRLLPTHSATLHHLSTLLLPIHMTTDEEAARFRKEPYRLRMSKSGFALFVGWLTDGMGGTGGGVGDSFGGEKGRRGRDAVLRVVNAHLKIDVAATTSALLSQGNLEESTGLVSSLVAGASPATKGRASTSADPAAFNAAQSPLKLGKPPMDPALRDEADRLIKETMPDDGTGMDLDRPKEKQDGELPPVAPEDMPPLPPSFREVDVRREVARVADERKRIRLDPTLLQSSATADVTPGRRKAVALPSICMYTLHDVPDGNIPCATFSQDSSLLAAGFEQSYIRLWNLKGEKIRGLRSDFDVNNIREARDLRRIRDKSGSTTRKLIGHSAPVYSVAFDPLAGSAGAPHWLLSSSADATIRLWSLDTLANVVAYRGHESPVWDVQWGPLGTYFASGSRDKTARLWCTDRVAPLRVFAGHLSDVDVVRFHPNSLYLATGSSDWTARLWDVQRGACVRVFVGHQGAVTSMAFSPDGRYLASAADDLSINLWDLNSGRRIKKMTGHNAAIHSLSFSAESNVLVSGSADWTVRCWDVKSAGGNVAGLGEDVTDKNETSDLLATFPTKRTPVIDVQFTPRNMVLTAGPIQPATPSQAWPSFLP</sequence>
<feature type="repeat" description="WD" evidence="7">
    <location>
        <begin position="480"/>
        <end position="527"/>
    </location>
</feature>
<feature type="repeat" description="WD" evidence="7">
    <location>
        <begin position="654"/>
        <end position="689"/>
    </location>
</feature>
<feature type="domain" description="TFIID subunit TAF5 NTD2" evidence="9">
    <location>
        <begin position="98"/>
        <end position="211"/>
    </location>
</feature>
<dbReference type="Pfam" id="PF00400">
    <property type="entry name" value="WD40"/>
    <property type="match status" value="6"/>
</dbReference>
<protein>
    <submittedName>
        <fullName evidence="10">TFIID and SAGA subunit</fullName>
    </submittedName>
</protein>
<dbReference type="InterPro" id="IPR020472">
    <property type="entry name" value="WD40_PAC1"/>
</dbReference>
<feature type="compositionally biased region" description="Pro residues" evidence="8">
    <location>
        <begin position="344"/>
        <end position="355"/>
    </location>
</feature>
<dbReference type="InParanoid" id="A0A165DL70"/>
<feature type="region of interest" description="Disordered" evidence="8">
    <location>
        <begin position="1"/>
        <end position="30"/>
    </location>
</feature>
<dbReference type="GO" id="GO:0006367">
    <property type="term" value="P:transcription initiation at RNA polymerase II promoter"/>
    <property type="evidence" value="ECO:0007669"/>
    <property type="project" value="TreeGrafter"/>
</dbReference>
<dbReference type="SUPFAM" id="SSF160897">
    <property type="entry name" value="Taf5 N-terminal domain-like"/>
    <property type="match status" value="1"/>
</dbReference>
<dbReference type="Gene3D" id="2.130.10.10">
    <property type="entry name" value="YVTN repeat-like/Quinoprotein amine dehydrogenase"/>
    <property type="match status" value="3"/>
</dbReference>
<dbReference type="CDD" id="cd08044">
    <property type="entry name" value="TAF5_NTD2"/>
    <property type="match status" value="1"/>
</dbReference>
<feature type="region of interest" description="Disordered" evidence="8">
    <location>
        <begin position="320"/>
        <end position="356"/>
    </location>
</feature>
<evidence type="ECO:0000259" key="9">
    <source>
        <dbReference type="Pfam" id="PF04494"/>
    </source>
</evidence>
<dbReference type="PANTHER" id="PTHR19879">
    <property type="entry name" value="TRANSCRIPTION INITIATION FACTOR TFIID"/>
    <property type="match status" value="1"/>
</dbReference>
<dbReference type="OrthoDB" id="10266330at2759"/>
<reference evidence="10 11" key="1">
    <citation type="journal article" date="2016" name="Mol. Biol. Evol.">
        <title>Comparative Genomics of Early-Diverging Mushroom-Forming Fungi Provides Insights into the Origins of Lignocellulose Decay Capabilities.</title>
        <authorList>
            <person name="Nagy L.G."/>
            <person name="Riley R."/>
            <person name="Tritt A."/>
            <person name="Adam C."/>
            <person name="Daum C."/>
            <person name="Floudas D."/>
            <person name="Sun H."/>
            <person name="Yadav J.S."/>
            <person name="Pangilinan J."/>
            <person name="Larsson K.H."/>
            <person name="Matsuura K."/>
            <person name="Barry K."/>
            <person name="Labutti K."/>
            <person name="Kuo R."/>
            <person name="Ohm R.A."/>
            <person name="Bhattacharya S.S."/>
            <person name="Shirouzu T."/>
            <person name="Yoshinaga Y."/>
            <person name="Martin F.M."/>
            <person name="Grigoriev I.V."/>
            <person name="Hibbett D.S."/>
        </authorList>
    </citation>
    <scope>NUCLEOTIDE SEQUENCE [LARGE SCALE GENOMIC DNA]</scope>
    <source>
        <strain evidence="10 11">HHB12733</strain>
    </source>
</reference>
<feature type="repeat" description="WD" evidence="7">
    <location>
        <begin position="612"/>
        <end position="653"/>
    </location>
</feature>
<dbReference type="PROSITE" id="PS00678">
    <property type="entry name" value="WD_REPEATS_1"/>
    <property type="match status" value="2"/>
</dbReference>
<dbReference type="Proteomes" id="UP000076842">
    <property type="component" value="Unassembled WGS sequence"/>
</dbReference>
<evidence type="ECO:0000256" key="6">
    <source>
        <dbReference type="ARBA" id="ARBA00023242"/>
    </source>
</evidence>
<dbReference type="InterPro" id="IPR019775">
    <property type="entry name" value="WD40_repeat_CS"/>
</dbReference>
<evidence type="ECO:0000256" key="5">
    <source>
        <dbReference type="ARBA" id="ARBA00023163"/>
    </source>
</evidence>
<evidence type="ECO:0000313" key="11">
    <source>
        <dbReference type="Proteomes" id="UP000076842"/>
    </source>
</evidence>
<name>A0A165DL70_9BASI</name>
<keyword evidence="5" id="KW-0804">Transcription</keyword>
<feature type="compositionally biased region" description="Low complexity" evidence="8">
    <location>
        <begin position="1"/>
        <end position="19"/>
    </location>
</feature>
<dbReference type="InterPro" id="IPR015943">
    <property type="entry name" value="WD40/YVTN_repeat-like_dom_sf"/>
</dbReference>
<proteinExistence type="predicted"/>
<dbReference type="SMART" id="SM00320">
    <property type="entry name" value="WD40"/>
    <property type="match status" value="6"/>
</dbReference>
<evidence type="ECO:0000313" key="10">
    <source>
        <dbReference type="EMBL" id="KZT53052.1"/>
    </source>
</evidence>
<evidence type="ECO:0000256" key="1">
    <source>
        <dbReference type="ARBA" id="ARBA00004123"/>
    </source>
</evidence>
<dbReference type="GO" id="GO:0016251">
    <property type="term" value="F:RNA polymerase II general transcription initiation factor activity"/>
    <property type="evidence" value="ECO:0007669"/>
    <property type="project" value="TreeGrafter"/>
</dbReference>
<comment type="subcellular location">
    <subcellularLocation>
        <location evidence="1">Nucleus</location>
    </subcellularLocation>
</comment>
<keyword evidence="2 7" id="KW-0853">WD repeat</keyword>
<evidence type="ECO:0000256" key="4">
    <source>
        <dbReference type="ARBA" id="ARBA00023015"/>
    </source>
</evidence>
<evidence type="ECO:0000256" key="2">
    <source>
        <dbReference type="ARBA" id="ARBA00022574"/>
    </source>
</evidence>
<feature type="repeat" description="WD" evidence="7">
    <location>
        <begin position="570"/>
        <end position="611"/>
    </location>
</feature>
<dbReference type="FunCoup" id="A0A165DL70">
    <property type="interactions" value="278"/>
</dbReference>
<dbReference type="Pfam" id="PF04494">
    <property type="entry name" value="TFIID_NTD2"/>
    <property type="match status" value="1"/>
</dbReference>
<feature type="repeat" description="WD" evidence="7">
    <location>
        <begin position="528"/>
        <end position="559"/>
    </location>
</feature>
<dbReference type="PANTHER" id="PTHR19879:SF1">
    <property type="entry name" value="CANNONBALL-RELATED"/>
    <property type="match status" value="1"/>
</dbReference>
<dbReference type="CDD" id="cd00200">
    <property type="entry name" value="WD40"/>
    <property type="match status" value="1"/>
</dbReference>
<dbReference type="InterPro" id="IPR001680">
    <property type="entry name" value="WD40_rpt"/>
</dbReference>
<dbReference type="InterPro" id="IPR036322">
    <property type="entry name" value="WD40_repeat_dom_sf"/>
</dbReference>
<dbReference type="SUPFAM" id="SSF50978">
    <property type="entry name" value="WD40 repeat-like"/>
    <property type="match status" value="1"/>
</dbReference>
<dbReference type="PRINTS" id="PR00320">
    <property type="entry name" value="GPROTEINBRPT"/>
</dbReference>
<dbReference type="InterPro" id="IPR037264">
    <property type="entry name" value="TFIID_NTD2_sf"/>
</dbReference>
<accession>A0A165DL70</accession>
<evidence type="ECO:0000256" key="3">
    <source>
        <dbReference type="ARBA" id="ARBA00022737"/>
    </source>
</evidence>